<name>A0A1H9HX73_9GAMM</name>
<gene>
    <name evidence="6" type="ORF">SAMN05216522_105105</name>
</gene>
<dbReference type="NCBIfam" id="TIGR00685">
    <property type="entry name" value="T6PP"/>
    <property type="match status" value="1"/>
</dbReference>
<sequence>MNEPRQLCRQHDYAFFFDIDGTLATLQATPEAVSIPASVMTDLKQLTQEVGGAVAFVSGRPLSQIDTLTHPLQGAAAGIHGAEIRTFNAELTTTHVDAQQLGEIEQQLSREIASLSGVRLEKKGIAFALHYRQAPTAQQVLQRLADAIVERYPDFKVQAGKCVWEIKPRACDKGKAIHFLMQTPPFTNRIPVFVGDDVTDEAGFQYVNRQQGISIKIGRGESAATHRMSNVTALYQWLHDLANNNVNLDEMRSV</sequence>
<dbReference type="PANTHER" id="PTHR43768:SF3">
    <property type="entry name" value="TREHALOSE 6-PHOSPHATE PHOSPHATASE"/>
    <property type="match status" value="1"/>
</dbReference>
<accession>A0A1H9HX73</accession>
<evidence type="ECO:0000313" key="7">
    <source>
        <dbReference type="Proteomes" id="UP000242515"/>
    </source>
</evidence>
<evidence type="ECO:0000256" key="2">
    <source>
        <dbReference type="ARBA" id="ARBA00008770"/>
    </source>
</evidence>
<dbReference type="Gene3D" id="3.40.50.1000">
    <property type="entry name" value="HAD superfamily/HAD-like"/>
    <property type="match status" value="1"/>
</dbReference>
<keyword evidence="3 5" id="KW-0479">Metal-binding</keyword>
<dbReference type="InterPro" id="IPR044651">
    <property type="entry name" value="OTSB-like"/>
</dbReference>
<organism evidence="6 7">
    <name type="scientific">Rosenbergiella nectarea</name>
    <dbReference type="NCBI Taxonomy" id="988801"/>
    <lineage>
        <taxon>Bacteria</taxon>
        <taxon>Pseudomonadati</taxon>
        <taxon>Pseudomonadota</taxon>
        <taxon>Gammaproteobacteria</taxon>
        <taxon>Enterobacterales</taxon>
        <taxon>Erwiniaceae</taxon>
        <taxon>Rosenbergiella</taxon>
    </lineage>
</organism>
<protein>
    <recommendedName>
        <fullName evidence="5">Trehalose 6-phosphate phosphatase</fullName>
        <ecNumber evidence="5">3.1.3.12</ecNumber>
    </recommendedName>
</protein>
<dbReference type="EMBL" id="FOGC01000005">
    <property type="protein sequence ID" value="SEQ66847.1"/>
    <property type="molecule type" value="Genomic_DNA"/>
</dbReference>
<keyword evidence="4 5" id="KW-0378">Hydrolase</keyword>
<dbReference type="SUPFAM" id="SSF56784">
    <property type="entry name" value="HAD-like"/>
    <property type="match status" value="1"/>
</dbReference>
<dbReference type="Pfam" id="PF02358">
    <property type="entry name" value="Trehalose_PPase"/>
    <property type="match status" value="1"/>
</dbReference>
<dbReference type="PANTHER" id="PTHR43768">
    <property type="entry name" value="TREHALOSE 6-PHOSPHATE PHOSPHATASE"/>
    <property type="match status" value="1"/>
</dbReference>
<dbReference type="RefSeq" id="WP_092675066.1">
    <property type="nucleotide sequence ID" value="NZ_FOGC01000005.1"/>
</dbReference>
<dbReference type="UniPathway" id="UPA00299"/>
<dbReference type="CDD" id="cd01627">
    <property type="entry name" value="HAD_TPP"/>
    <property type="match status" value="1"/>
</dbReference>
<dbReference type="InterPro" id="IPR006379">
    <property type="entry name" value="HAD-SF_hydro_IIB"/>
</dbReference>
<dbReference type="EC" id="3.1.3.12" evidence="5"/>
<evidence type="ECO:0000313" key="6">
    <source>
        <dbReference type="EMBL" id="SEQ66847.1"/>
    </source>
</evidence>
<comment type="function">
    <text evidence="5">Removes the phosphate from trehalose 6-phosphate to produce free trehalose.</text>
</comment>
<dbReference type="STRING" id="988801.SAMN05216522_105105"/>
<dbReference type="GO" id="GO:0000287">
    <property type="term" value="F:magnesium ion binding"/>
    <property type="evidence" value="ECO:0007669"/>
    <property type="project" value="UniProtKB-ARBA"/>
</dbReference>
<evidence type="ECO:0000256" key="1">
    <source>
        <dbReference type="ARBA" id="ARBA00005199"/>
    </source>
</evidence>
<evidence type="ECO:0000256" key="5">
    <source>
        <dbReference type="RuleBase" id="RU361117"/>
    </source>
</evidence>
<dbReference type="Gene3D" id="3.30.70.1020">
    <property type="entry name" value="Trehalose-6-phosphate phosphatase related protein, domain 2"/>
    <property type="match status" value="1"/>
</dbReference>
<dbReference type="Proteomes" id="UP000242515">
    <property type="component" value="Unassembled WGS sequence"/>
</dbReference>
<dbReference type="NCBIfam" id="TIGR01484">
    <property type="entry name" value="HAD-SF-IIB"/>
    <property type="match status" value="1"/>
</dbReference>
<dbReference type="AlphaFoldDB" id="A0A1H9HX73"/>
<keyword evidence="7" id="KW-1185">Reference proteome</keyword>
<dbReference type="InterPro" id="IPR003337">
    <property type="entry name" value="Trehalose_PPase"/>
</dbReference>
<keyword evidence="5" id="KW-0460">Magnesium</keyword>
<comment type="pathway">
    <text evidence="1 5">Glycan biosynthesis; trehalose biosynthesis.</text>
</comment>
<evidence type="ECO:0000256" key="3">
    <source>
        <dbReference type="ARBA" id="ARBA00022723"/>
    </source>
</evidence>
<comment type="similarity">
    <text evidence="2 5">Belongs to the trehalose phosphatase family.</text>
</comment>
<dbReference type="InterPro" id="IPR036412">
    <property type="entry name" value="HAD-like_sf"/>
</dbReference>
<proteinExistence type="inferred from homology"/>
<dbReference type="OrthoDB" id="9814913at2"/>
<reference evidence="7" key="1">
    <citation type="submission" date="2016-10" db="EMBL/GenBank/DDBJ databases">
        <authorList>
            <person name="Varghese N."/>
            <person name="Submissions S."/>
        </authorList>
    </citation>
    <scope>NUCLEOTIDE SEQUENCE [LARGE SCALE GENOMIC DNA]</scope>
    <source>
        <strain evidence="7">8N4</strain>
    </source>
</reference>
<evidence type="ECO:0000256" key="4">
    <source>
        <dbReference type="ARBA" id="ARBA00022801"/>
    </source>
</evidence>
<comment type="catalytic activity">
    <reaction evidence="5">
        <text>alpha,alpha-trehalose 6-phosphate + H2O = alpha,alpha-trehalose + phosphate</text>
        <dbReference type="Rhea" id="RHEA:23420"/>
        <dbReference type="ChEBI" id="CHEBI:15377"/>
        <dbReference type="ChEBI" id="CHEBI:16551"/>
        <dbReference type="ChEBI" id="CHEBI:43474"/>
        <dbReference type="ChEBI" id="CHEBI:58429"/>
        <dbReference type="EC" id="3.1.3.12"/>
    </reaction>
</comment>
<dbReference type="InterPro" id="IPR023214">
    <property type="entry name" value="HAD_sf"/>
</dbReference>
<comment type="cofactor">
    <cofactor evidence="5">
        <name>Mg(2+)</name>
        <dbReference type="ChEBI" id="CHEBI:18420"/>
    </cofactor>
</comment>
<dbReference type="GO" id="GO:0005992">
    <property type="term" value="P:trehalose biosynthetic process"/>
    <property type="evidence" value="ECO:0007669"/>
    <property type="project" value="UniProtKB-UniPathway"/>
</dbReference>
<dbReference type="GO" id="GO:0004805">
    <property type="term" value="F:trehalose-phosphatase activity"/>
    <property type="evidence" value="ECO:0007669"/>
    <property type="project" value="UniProtKB-EC"/>
</dbReference>